<sequence>MDNHEALGGYLRARREQLEPEDVGLIGGGRRRVRGLRREEVAMLAGISTDYYVRLEQGRNQTPSTQVLDALAAVLRLDADSIAYLHALGTPPTSSRRPARRRERVSAGTLRFLDALPMPALIHDRRFTVLAANRMATALSPNNSPGINLLRAVFLDADERELHRDWSRVTTDAVAGIRAVSATHLDDEVLTALVGELSIASAVFRQLWARHDVHLRTGGTSLLDHPEVGPLDLRHEKLTVAGTDGQTLVAYHAEPNSPSADALQLLGTLAAHAHR</sequence>
<feature type="domain" description="HTH cro/C1-type" evidence="1">
    <location>
        <begin position="31"/>
        <end position="82"/>
    </location>
</feature>
<dbReference type="InterPro" id="IPR041413">
    <property type="entry name" value="MLTR_LBD"/>
</dbReference>
<evidence type="ECO:0000259" key="1">
    <source>
        <dbReference type="PROSITE" id="PS50943"/>
    </source>
</evidence>
<dbReference type="Pfam" id="PF17765">
    <property type="entry name" value="MLTR_LBD"/>
    <property type="match status" value="1"/>
</dbReference>
<dbReference type="SMART" id="SM00530">
    <property type="entry name" value="HTH_XRE"/>
    <property type="match status" value="1"/>
</dbReference>
<dbReference type="Gene3D" id="3.30.450.180">
    <property type="match status" value="1"/>
</dbReference>
<dbReference type="SUPFAM" id="SSF47413">
    <property type="entry name" value="lambda repressor-like DNA-binding domains"/>
    <property type="match status" value="1"/>
</dbReference>
<dbReference type="Pfam" id="PF13560">
    <property type="entry name" value="HTH_31"/>
    <property type="match status" value="1"/>
</dbReference>
<keyword evidence="3" id="KW-1185">Reference proteome</keyword>
<comment type="caution">
    <text evidence="2">The sequence shown here is derived from an EMBL/GenBank/DDBJ whole genome shotgun (WGS) entry which is preliminary data.</text>
</comment>
<protein>
    <submittedName>
        <fullName evidence="2">Helix-turn-helix transcriptional regulator</fullName>
    </submittedName>
</protein>
<dbReference type="PANTHER" id="PTHR35010:SF2">
    <property type="entry name" value="BLL4672 PROTEIN"/>
    <property type="match status" value="1"/>
</dbReference>
<name>A0ABU4B4G9_9NOCA</name>
<dbReference type="PROSITE" id="PS50943">
    <property type="entry name" value="HTH_CROC1"/>
    <property type="match status" value="1"/>
</dbReference>
<dbReference type="Gene3D" id="1.10.260.40">
    <property type="entry name" value="lambda repressor-like DNA-binding domains"/>
    <property type="match status" value="1"/>
</dbReference>
<dbReference type="EMBL" id="JAWLKE010000010">
    <property type="protein sequence ID" value="MDV6233364.1"/>
    <property type="molecule type" value="Genomic_DNA"/>
</dbReference>
<dbReference type="PANTHER" id="PTHR35010">
    <property type="entry name" value="BLL4672 PROTEIN-RELATED"/>
    <property type="match status" value="1"/>
</dbReference>
<accession>A0ABU4B4G9</accession>
<dbReference type="CDD" id="cd00093">
    <property type="entry name" value="HTH_XRE"/>
    <property type="match status" value="1"/>
</dbReference>
<reference evidence="2 3" key="1">
    <citation type="submission" date="2023-10" db="EMBL/GenBank/DDBJ databases">
        <title>Development of a sustainable strategy for remediation of hydrocarbon-contaminated territories based on the waste exchange concept.</title>
        <authorList>
            <person name="Krivoruchko A."/>
        </authorList>
    </citation>
    <scope>NUCLEOTIDE SEQUENCE [LARGE SCALE GENOMIC DNA]</scope>
    <source>
        <strain evidence="2 3">IEGM 1322</strain>
    </source>
</reference>
<proteinExistence type="predicted"/>
<evidence type="ECO:0000313" key="3">
    <source>
        <dbReference type="Proteomes" id="UP001185899"/>
    </source>
</evidence>
<dbReference type="InterPro" id="IPR010982">
    <property type="entry name" value="Lambda_DNA-bd_dom_sf"/>
</dbReference>
<gene>
    <name evidence="2" type="ORF">R3P95_22645</name>
</gene>
<evidence type="ECO:0000313" key="2">
    <source>
        <dbReference type="EMBL" id="MDV6233364.1"/>
    </source>
</evidence>
<dbReference type="Proteomes" id="UP001185899">
    <property type="component" value="Unassembled WGS sequence"/>
</dbReference>
<dbReference type="InterPro" id="IPR001387">
    <property type="entry name" value="Cro/C1-type_HTH"/>
</dbReference>
<dbReference type="RefSeq" id="WP_317549586.1">
    <property type="nucleotide sequence ID" value="NZ_JAWLKE010000010.1"/>
</dbReference>
<organism evidence="2 3">
    <name type="scientific">Rhodococcus cercidiphylli</name>
    <dbReference type="NCBI Taxonomy" id="489916"/>
    <lineage>
        <taxon>Bacteria</taxon>
        <taxon>Bacillati</taxon>
        <taxon>Actinomycetota</taxon>
        <taxon>Actinomycetes</taxon>
        <taxon>Mycobacteriales</taxon>
        <taxon>Nocardiaceae</taxon>
        <taxon>Rhodococcus</taxon>
    </lineage>
</organism>